<dbReference type="Proteomes" id="UP001196413">
    <property type="component" value="Unassembled WGS sequence"/>
</dbReference>
<dbReference type="AlphaFoldDB" id="A0AAD5ME34"/>
<organism evidence="1 2">
    <name type="scientific">Parelaphostrongylus tenuis</name>
    <name type="common">Meningeal worm</name>
    <dbReference type="NCBI Taxonomy" id="148309"/>
    <lineage>
        <taxon>Eukaryota</taxon>
        <taxon>Metazoa</taxon>
        <taxon>Ecdysozoa</taxon>
        <taxon>Nematoda</taxon>
        <taxon>Chromadorea</taxon>
        <taxon>Rhabditida</taxon>
        <taxon>Rhabditina</taxon>
        <taxon>Rhabditomorpha</taxon>
        <taxon>Strongyloidea</taxon>
        <taxon>Metastrongylidae</taxon>
        <taxon>Parelaphostrongylus</taxon>
    </lineage>
</organism>
<sequence>MFEVSLTLHTTSNRFELHKTKTTSRDMWCTRGQPSNTGYRNESAPRLSTKQARQSVRYAEEVCGEGIIIVISIGRQPLEEELLALKKANCRNVSYRIKFNVCSCSRVLLKEENQDKY</sequence>
<comment type="caution">
    <text evidence="1">The sequence shown here is derived from an EMBL/GenBank/DDBJ whole genome shotgun (WGS) entry which is preliminary data.</text>
</comment>
<gene>
    <name evidence="1" type="ORF">KIN20_000966</name>
</gene>
<evidence type="ECO:0000313" key="1">
    <source>
        <dbReference type="EMBL" id="KAJ1346219.1"/>
    </source>
</evidence>
<dbReference type="EMBL" id="JAHQIW010000148">
    <property type="protein sequence ID" value="KAJ1346219.1"/>
    <property type="molecule type" value="Genomic_DNA"/>
</dbReference>
<proteinExistence type="predicted"/>
<reference evidence="1" key="1">
    <citation type="submission" date="2021-06" db="EMBL/GenBank/DDBJ databases">
        <title>Parelaphostrongylus tenuis whole genome reference sequence.</title>
        <authorList>
            <person name="Garwood T.J."/>
            <person name="Larsen P.A."/>
            <person name="Fountain-Jones N.M."/>
            <person name="Garbe J.R."/>
            <person name="Macchietto M.G."/>
            <person name="Kania S.A."/>
            <person name="Gerhold R.W."/>
            <person name="Richards J.E."/>
            <person name="Wolf T.M."/>
        </authorList>
    </citation>
    <scope>NUCLEOTIDE SEQUENCE</scope>
    <source>
        <strain evidence="1">MNPRO001-30</strain>
        <tissue evidence="1">Meninges</tissue>
    </source>
</reference>
<accession>A0AAD5ME34</accession>
<name>A0AAD5ME34_PARTN</name>
<evidence type="ECO:0000313" key="2">
    <source>
        <dbReference type="Proteomes" id="UP001196413"/>
    </source>
</evidence>
<keyword evidence="2" id="KW-1185">Reference proteome</keyword>
<protein>
    <submittedName>
        <fullName evidence="1">Uncharacterized protein</fullName>
    </submittedName>
</protein>